<dbReference type="InterPro" id="IPR015422">
    <property type="entry name" value="PyrdxlP-dep_Trfase_small"/>
</dbReference>
<dbReference type="EMBL" id="CAADFQ010000009">
    <property type="protein sequence ID" value="VFK29335.1"/>
    <property type="molecule type" value="Genomic_DNA"/>
</dbReference>
<proteinExistence type="predicted"/>
<dbReference type="PANTHER" id="PTHR43586">
    <property type="entry name" value="CYSTEINE DESULFURASE"/>
    <property type="match status" value="1"/>
</dbReference>
<organism evidence="3">
    <name type="scientific">Candidatus Kentrum sp. MB</name>
    <dbReference type="NCBI Taxonomy" id="2138164"/>
    <lineage>
        <taxon>Bacteria</taxon>
        <taxon>Pseudomonadati</taxon>
        <taxon>Pseudomonadota</taxon>
        <taxon>Gammaproteobacteria</taxon>
        <taxon>Candidatus Kentrum</taxon>
    </lineage>
</organism>
<reference evidence="3" key="1">
    <citation type="submission" date="2019-02" db="EMBL/GenBank/DDBJ databases">
        <authorList>
            <person name="Gruber-Vodicka R. H."/>
            <person name="Seah K. B. B."/>
        </authorList>
    </citation>
    <scope>NUCLEOTIDE SEQUENCE</scope>
    <source>
        <strain evidence="3">BECK_BZ197</strain>
        <strain evidence="5">BECK_BZ198</strain>
        <strain evidence="4">BECK_BZ199</strain>
    </source>
</reference>
<dbReference type="EMBL" id="CAADGH010000009">
    <property type="protein sequence ID" value="VFK74754.1"/>
    <property type="molecule type" value="Genomic_DNA"/>
</dbReference>
<evidence type="ECO:0000313" key="4">
    <source>
        <dbReference type="EMBL" id="VFK29335.1"/>
    </source>
</evidence>
<dbReference type="GO" id="GO:0016829">
    <property type="term" value="F:lyase activity"/>
    <property type="evidence" value="ECO:0007669"/>
    <property type="project" value="UniProtKB-KW"/>
</dbReference>
<dbReference type="Gene3D" id="3.40.640.10">
    <property type="entry name" value="Type I PLP-dependent aspartate aminotransferase-like (Major domain)"/>
    <property type="match status" value="1"/>
</dbReference>
<gene>
    <name evidence="3" type="ORF">BECKMB1821G_GA0114241_103215</name>
    <name evidence="5" type="ORF">BECKMB1821H_GA0114242_100939</name>
    <name evidence="4" type="ORF">BECKMB1821I_GA0114274_100939</name>
</gene>
<dbReference type="SUPFAM" id="SSF53383">
    <property type="entry name" value="PLP-dependent transferases"/>
    <property type="match status" value="1"/>
</dbReference>
<dbReference type="PANTHER" id="PTHR43586:SF15">
    <property type="entry name" value="BLR3095 PROTEIN"/>
    <property type="match status" value="1"/>
</dbReference>
<dbReference type="InterPro" id="IPR000192">
    <property type="entry name" value="Aminotrans_V_dom"/>
</dbReference>
<dbReference type="InterPro" id="IPR015424">
    <property type="entry name" value="PyrdxlP-dep_Trfase"/>
</dbReference>
<evidence type="ECO:0000313" key="5">
    <source>
        <dbReference type="EMBL" id="VFK74754.1"/>
    </source>
</evidence>
<dbReference type="EMBL" id="CAADFO010000032">
    <property type="protein sequence ID" value="VFK28033.1"/>
    <property type="molecule type" value="Genomic_DNA"/>
</dbReference>
<evidence type="ECO:0000259" key="2">
    <source>
        <dbReference type="Pfam" id="PF00266"/>
    </source>
</evidence>
<dbReference type="InterPro" id="IPR015421">
    <property type="entry name" value="PyrdxlP-dep_Trfase_major"/>
</dbReference>
<name>A0A450XFF9_9GAMM</name>
<evidence type="ECO:0000313" key="3">
    <source>
        <dbReference type="EMBL" id="VFK28033.1"/>
    </source>
</evidence>
<dbReference type="Pfam" id="PF00266">
    <property type="entry name" value="Aminotran_5"/>
    <property type="match status" value="1"/>
</dbReference>
<dbReference type="AlphaFoldDB" id="A0A450XFF9"/>
<feature type="domain" description="Aminotransferase class V" evidence="2">
    <location>
        <begin position="15"/>
        <end position="373"/>
    </location>
</feature>
<accession>A0A450XFF9</accession>
<keyword evidence="3" id="KW-0456">Lyase</keyword>
<keyword evidence="1" id="KW-0663">Pyridoxal phosphate</keyword>
<protein>
    <submittedName>
        <fullName evidence="3">Selenocysteine lyase/Cysteine desulfurase</fullName>
    </submittedName>
</protein>
<dbReference type="Gene3D" id="3.90.1150.10">
    <property type="entry name" value="Aspartate Aminotransferase, domain 1"/>
    <property type="match status" value="1"/>
</dbReference>
<evidence type="ECO:0000256" key="1">
    <source>
        <dbReference type="ARBA" id="ARBA00022898"/>
    </source>
</evidence>
<sequence length="386" mass="43484">MKYENEFPVHDQSPIYLDHAAHGPWPRRTLMAIEQFSQSMYRASFRYKEAIQAEDRLREQFRQLIGAASVEDIAILKNTSEGLSVVAHGIDWRPGDNVVITDQEFPSNRIVWHSLESQGVEMREAAISRAGLNEDASPEAIIERSCDQHTRLVAVSSVQYATGLRMDLECLSAFCRRKDILFCVDAIQSLGVLPLDVQAIGIDFLAADGHKWMLGPEGVAVFYCRPELRERLLLRQYGWHMVEDHLNFDNRDWAVAESARRFECGSQNTMGILALNASLSLLLEIGMEEVTRGVLQNTSYLLEAIRQNQRLAPLSPPLVLENPTRRSGIVTFHAPGTDSRKLTNKLVASGVRCSPRGGGIRFSPHFYTPEEQLESAMQQVDKFLDS</sequence>